<organism evidence="10 11">
    <name type="scientific">Prosthecochloris ethylica</name>
    <dbReference type="NCBI Taxonomy" id="2743976"/>
    <lineage>
        <taxon>Bacteria</taxon>
        <taxon>Pseudomonadati</taxon>
        <taxon>Chlorobiota</taxon>
        <taxon>Chlorobiia</taxon>
        <taxon>Chlorobiales</taxon>
        <taxon>Chlorobiaceae</taxon>
        <taxon>Prosthecochloris</taxon>
    </lineage>
</organism>
<dbReference type="EMBL" id="JADGII010000001">
    <property type="protein sequence ID" value="MBF0635626.1"/>
    <property type="molecule type" value="Genomic_DNA"/>
</dbReference>
<dbReference type="Gene3D" id="1.10.101.10">
    <property type="entry name" value="PGBD-like superfamily/PGBD"/>
    <property type="match status" value="1"/>
</dbReference>
<dbReference type="Pfam" id="PF01471">
    <property type="entry name" value="PG_binding_1"/>
    <property type="match status" value="1"/>
</dbReference>
<comment type="pathway">
    <text evidence="1 7">Cell wall biogenesis; peptidoglycan biosynthesis.</text>
</comment>
<proteinExistence type="inferred from homology"/>
<evidence type="ECO:0000256" key="1">
    <source>
        <dbReference type="ARBA" id="ARBA00004752"/>
    </source>
</evidence>
<feature type="active site" description="Proton donor/acceptor" evidence="7">
    <location>
        <position position="460"/>
    </location>
</feature>
<dbReference type="InterPro" id="IPR052905">
    <property type="entry name" value="LD-transpeptidase_YkuD-like"/>
</dbReference>
<evidence type="ECO:0000256" key="2">
    <source>
        <dbReference type="ARBA" id="ARBA00005992"/>
    </source>
</evidence>
<dbReference type="InterPro" id="IPR002477">
    <property type="entry name" value="Peptidoglycan-bd-like"/>
</dbReference>
<evidence type="ECO:0000256" key="8">
    <source>
        <dbReference type="SAM" id="SignalP"/>
    </source>
</evidence>
<dbReference type="PANTHER" id="PTHR41533:SF2">
    <property type="entry name" value="BLR7131 PROTEIN"/>
    <property type="match status" value="1"/>
</dbReference>
<dbReference type="InterPro" id="IPR045380">
    <property type="entry name" value="LD_TPept_scaffold_dom"/>
</dbReference>
<feature type="signal peptide" evidence="8">
    <location>
        <begin position="1"/>
        <end position="19"/>
    </location>
</feature>
<feature type="active site" description="Nucleophile" evidence="7">
    <location>
        <position position="479"/>
    </location>
</feature>
<comment type="similarity">
    <text evidence="2">Belongs to the YkuD family.</text>
</comment>
<feature type="chain" id="PRO_5046384133" evidence="8">
    <location>
        <begin position="20"/>
        <end position="565"/>
    </location>
</feature>
<dbReference type="RefSeq" id="WP_114607732.1">
    <property type="nucleotide sequence ID" value="NZ_JABVZQ010000002.1"/>
</dbReference>
<dbReference type="CDD" id="cd16913">
    <property type="entry name" value="YkuD_like"/>
    <property type="match status" value="1"/>
</dbReference>
<evidence type="ECO:0000256" key="7">
    <source>
        <dbReference type="PROSITE-ProRule" id="PRU01373"/>
    </source>
</evidence>
<sequence>MAAFLLAFLLAFASGTPVADSVAERETDLPQAVLPLSGPEAEVRENIRCHIEQLQQDVALRVGREKVAFNALLGDFYQERQFMPVWNDRGQVTELIDAVRESAADGLLPRDYHLEEIERFYRNPPSTPFLKARYDLLLSDALFKLSWHLFSGKVDPEKLDSNWNLTQEINGDGLVWRLQNALHGDSLSTVIASLRPSHPKYLSLKRGLARYRSLAADGGWPVVASGPSLKEAGQYDERIPVLRRRLEITGELEPLAVVDTSYVSDAMRYSSELIDAVMTFQRRHGLEVDGVVGPATLRELNVSAEERVQQIRINLERFRWFMPKLEPTFILVNIAGFSIQYVENEEFRWASRVIVGEPYWKTPVFKADMRYIIFNPSWNVPPGILRKEAIPDMAAGGDYLSSNGLQVLDRNGSVVHPDSIDWNAYTTSAFPYRLRQPPGSANALGRVKFMFPNRHHVYLHDTPGKHLFERSRRAFSHGCIRLQNPLEFASILTGWTPDEIDSVIALGKTRTVNLPRQIPVFILYLTAVAEGDDILFRRDVYKRDDDVLRALDRPFPYKSIQSCTF</sequence>
<keyword evidence="5 7" id="KW-0573">Peptidoglycan synthesis</keyword>
<evidence type="ECO:0000256" key="6">
    <source>
        <dbReference type="ARBA" id="ARBA00023316"/>
    </source>
</evidence>
<evidence type="ECO:0000256" key="4">
    <source>
        <dbReference type="ARBA" id="ARBA00022960"/>
    </source>
</evidence>
<evidence type="ECO:0000313" key="11">
    <source>
        <dbReference type="Proteomes" id="UP000619838"/>
    </source>
</evidence>
<keyword evidence="3" id="KW-0808">Transferase</keyword>
<evidence type="ECO:0000259" key="9">
    <source>
        <dbReference type="PROSITE" id="PS52029"/>
    </source>
</evidence>
<dbReference type="PROSITE" id="PS52029">
    <property type="entry name" value="LD_TPASE"/>
    <property type="match status" value="1"/>
</dbReference>
<dbReference type="SUPFAM" id="SSF141523">
    <property type="entry name" value="L,D-transpeptidase catalytic domain-like"/>
    <property type="match status" value="1"/>
</dbReference>
<evidence type="ECO:0000313" key="10">
    <source>
        <dbReference type="EMBL" id="MBF0635626.1"/>
    </source>
</evidence>
<protein>
    <submittedName>
        <fullName evidence="10">L,D-transpeptidase family protein</fullName>
    </submittedName>
</protein>
<dbReference type="InterPro" id="IPR038063">
    <property type="entry name" value="Transpep_catalytic_dom"/>
</dbReference>
<dbReference type="PANTHER" id="PTHR41533">
    <property type="entry name" value="L,D-TRANSPEPTIDASE HI_1667-RELATED"/>
    <property type="match status" value="1"/>
</dbReference>
<accession>A0ABR9XNL3</accession>
<dbReference type="Pfam" id="PF20142">
    <property type="entry name" value="Scaffold"/>
    <property type="match status" value="1"/>
</dbReference>
<dbReference type="Gene3D" id="2.40.440.10">
    <property type="entry name" value="L,D-transpeptidase catalytic domain-like"/>
    <property type="match status" value="1"/>
</dbReference>
<keyword evidence="4 7" id="KW-0133">Cell shape</keyword>
<keyword evidence="8" id="KW-0732">Signal</keyword>
<keyword evidence="11" id="KW-1185">Reference proteome</keyword>
<feature type="domain" description="L,D-TPase catalytic" evidence="9">
    <location>
        <begin position="328"/>
        <end position="503"/>
    </location>
</feature>
<dbReference type="InterPro" id="IPR005490">
    <property type="entry name" value="LD_TPept_cat_dom"/>
</dbReference>
<dbReference type="Pfam" id="PF03734">
    <property type="entry name" value="YkuD"/>
    <property type="match status" value="1"/>
</dbReference>
<dbReference type="Proteomes" id="UP000619838">
    <property type="component" value="Unassembled WGS sequence"/>
</dbReference>
<keyword evidence="6 7" id="KW-0961">Cell wall biogenesis/degradation</keyword>
<dbReference type="InterPro" id="IPR036366">
    <property type="entry name" value="PGBDSf"/>
</dbReference>
<reference evidence="10 11" key="1">
    <citation type="journal article" date="2020" name="Microorganisms">
        <title>Simultaneous Genome Sequencing of Prosthecochloris ethylica and Desulfuromonas acetoxidans within a Syntrophic Mixture Reveals Unique Pili and Protein Interactions.</title>
        <authorList>
            <person name="Kyndt J.A."/>
            <person name="Van Beeumen J.J."/>
            <person name="Meyer T.E."/>
        </authorList>
    </citation>
    <scope>NUCLEOTIDE SEQUENCE [LARGE SCALE GENOMIC DNA]</scope>
    <source>
        <strain evidence="10 11">N3</strain>
    </source>
</reference>
<gene>
    <name evidence="10" type="ORF">INT08_00330</name>
</gene>
<comment type="caution">
    <text evidence="10">The sequence shown here is derived from an EMBL/GenBank/DDBJ whole genome shotgun (WGS) entry which is preliminary data.</text>
</comment>
<dbReference type="InterPro" id="IPR036365">
    <property type="entry name" value="PGBD-like_sf"/>
</dbReference>
<dbReference type="SUPFAM" id="SSF47090">
    <property type="entry name" value="PGBD-like"/>
    <property type="match status" value="1"/>
</dbReference>
<evidence type="ECO:0000256" key="5">
    <source>
        <dbReference type="ARBA" id="ARBA00022984"/>
    </source>
</evidence>
<name>A0ABR9XNL3_9CHLB</name>
<evidence type="ECO:0000256" key="3">
    <source>
        <dbReference type="ARBA" id="ARBA00022679"/>
    </source>
</evidence>